<keyword evidence="3" id="KW-1185">Reference proteome</keyword>
<dbReference type="GeneID" id="85459741"/>
<dbReference type="RefSeq" id="XP_060428215.1">
    <property type="nucleotide sequence ID" value="XM_060575215.1"/>
</dbReference>
<organism evidence="2 3">
    <name type="scientific">Colletotrichum godetiae</name>
    <dbReference type="NCBI Taxonomy" id="1209918"/>
    <lineage>
        <taxon>Eukaryota</taxon>
        <taxon>Fungi</taxon>
        <taxon>Dikarya</taxon>
        <taxon>Ascomycota</taxon>
        <taxon>Pezizomycotina</taxon>
        <taxon>Sordariomycetes</taxon>
        <taxon>Hypocreomycetidae</taxon>
        <taxon>Glomerellales</taxon>
        <taxon>Glomerellaceae</taxon>
        <taxon>Colletotrichum</taxon>
        <taxon>Colletotrichum acutatum species complex</taxon>
    </lineage>
</organism>
<accession>A0AAJ0ESS3</accession>
<evidence type="ECO:0000256" key="1">
    <source>
        <dbReference type="SAM" id="MobiDB-lite"/>
    </source>
</evidence>
<proteinExistence type="predicted"/>
<comment type="caution">
    <text evidence="2">The sequence shown here is derived from an EMBL/GenBank/DDBJ whole genome shotgun (WGS) entry which is preliminary data.</text>
</comment>
<evidence type="ECO:0000313" key="2">
    <source>
        <dbReference type="EMBL" id="KAK1674212.1"/>
    </source>
</evidence>
<evidence type="ECO:0000313" key="3">
    <source>
        <dbReference type="Proteomes" id="UP001224890"/>
    </source>
</evidence>
<gene>
    <name evidence="2" type="ORF">BDP55DRAFT_668143</name>
</gene>
<name>A0AAJ0ESS3_9PEZI</name>
<dbReference type="Proteomes" id="UP001224890">
    <property type="component" value="Unassembled WGS sequence"/>
</dbReference>
<protein>
    <submittedName>
        <fullName evidence="2">Uncharacterized protein</fullName>
    </submittedName>
</protein>
<feature type="compositionally biased region" description="Basic and acidic residues" evidence="1">
    <location>
        <begin position="15"/>
        <end position="36"/>
    </location>
</feature>
<reference evidence="2" key="1">
    <citation type="submission" date="2021-06" db="EMBL/GenBank/DDBJ databases">
        <title>Comparative genomics, transcriptomics and evolutionary studies reveal genomic signatures of adaptation to plant cell wall in hemibiotrophic fungi.</title>
        <authorList>
            <consortium name="DOE Joint Genome Institute"/>
            <person name="Baroncelli R."/>
            <person name="Diaz J.F."/>
            <person name="Benocci T."/>
            <person name="Peng M."/>
            <person name="Battaglia E."/>
            <person name="Haridas S."/>
            <person name="Andreopoulos W."/>
            <person name="Labutti K."/>
            <person name="Pangilinan J."/>
            <person name="Floch G.L."/>
            <person name="Makela M.R."/>
            <person name="Henrissat B."/>
            <person name="Grigoriev I.V."/>
            <person name="Crouch J.A."/>
            <person name="De Vries R.P."/>
            <person name="Sukno S.A."/>
            <person name="Thon M.R."/>
        </authorList>
    </citation>
    <scope>NUCLEOTIDE SEQUENCE</scope>
    <source>
        <strain evidence="2">CBS 193.32</strain>
    </source>
</reference>
<sequence length="59" mass="6994">MVLQGLWEPQGGTRETCRPFDTTEKGDEDRSECQREEWREPEIARKYSWAAWLLASTDF</sequence>
<dbReference type="AlphaFoldDB" id="A0AAJ0ESS3"/>
<dbReference type="EMBL" id="JAHMHR010000027">
    <property type="protein sequence ID" value="KAK1674212.1"/>
    <property type="molecule type" value="Genomic_DNA"/>
</dbReference>
<feature type="region of interest" description="Disordered" evidence="1">
    <location>
        <begin position="1"/>
        <end position="36"/>
    </location>
</feature>